<evidence type="ECO:0000313" key="2">
    <source>
        <dbReference type="EMBL" id="KAG0658165.1"/>
    </source>
</evidence>
<dbReference type="Proteomes" id="UP000750334">
    <property type="component" value="Unassembled WGS sequence"/>
</dbReference>
<reference evidence="2 3" key="1">
    <citation type="submission" date="2020-11" db="EMBL/GenBank/DDBJ databases">
        <title>Kefir isolates.</title>
        <authorList>
            <person name="Marcisauskas S."/>
            <person name="Kim Y."/>
            <person name="Blasche S."/>
        </authorList>
    </citation>
    <scope>NUCLEOTIDE SEQUENCE [LARGE SCALE GENOMIC DNA]</scope>
    <source>
        <strain evidence="2 3">OG2</strain>
    </source>
</reference>
<protein>
    <submittedName>
        <fullName evidence="2">Uncharacterized protein</fullName>
    </submittedName>
</protein>
<dbReference type="EMBL" id="PUHR01000219">
    <property type="protein sequence ID" value="KAG0658165.1"/>
    <property type="molecule type" value="Genomic_DNA"/>
</dbReference>
<accession>A0A9P7B436</accession>
<feature type="compositionally biased region" description="Polar residues" evidence="1">
    <location>
        <begin position="1"/>
        <end position="24"/>
    </location>
</feature>
<organism evidence="2 3">
    <name type="scientific">Maudiozyma exigua</name>
    <name type="common">Yeast</name>
    <name type="synonym">Kazachstania exigua</name>
    <dbReference type="NCBI Taxonomy" id="34358"/>
    <lineage>
        <taxon>Eukaryota</taxon>
        <taxon>Fungi</taxon>
        <taxon>Dikarya</taxon>
        <taxon>Ascomycota</taxon>
        <taxon>Saccharomycotina</taxon>
        <taxon>Saccharomycetes</taxon>
        <taxon>Saccharomycetales</taxon>
        <taxon>Saccharomycetaceae</taxon>
        <taxon>Maudiozyma</taxon>
    </lineage>
</organism>
<evidence type="ECO:0000313" key="3">
    <source>
        <dbReference type="Proteomes" id="UP000750334"/>
    </source>
</evidence>
<gene>
    <name evidence="2" type="ORF">C6P45_002235</name>
</gene>
<proteinExistence type="predicted"/>
<feature type="region of interest" description="Disordered" evidence="1">
    <location>
        <begin position="1"/>
        <end position="94"/>
    </location>
</feature>
<feature type="compositionally biased region" description="Polar residues" evidence="1">
    <location>
        <begin position="82"/>
        <end position="94"/>
    </location>
</feature>
<dbReference type="OrthoDB" id="10498527at2759"/>
<sequence length="301" mass="34596">MTTVSNKNELKTSSGSKLETNQKNSGRKLKKVKNDDSTKFRNIMNSRSTNCTRSSEDNTNKTNYNKKLTRRFTKSKSRTNKSLKNNDWSTSFDEDTVSNQDKFQFKNNSKCSKRRQLDSNSKENPIIMINQSIQTDPPLSRQIDSLFNTPIKTNNSLFPNSRANKLKFTHNNTITTDWNDSFEIVTPIKERRWSGETIYSENISLLSPLNSPRHSVIDDGIITNTTNTPLLLVNDKINFSKPTKTESKYDDSDTFYDSRINSIIELLSKIGKSNDNLSNSNEKQYSNDIIRWNEVPDCCQI</sequence>
<feature type="compositionally biased region" description="Basic residues" evidence="1">
    <location>
        <begin position="67"/>
        <end position="81"/>
    </location>
</feature>
<keyword evidence="3" id="KW-1185">Reference proteome</keyword>
<evidence type="ECO:0000256" key="1">
    <source>
        <dbReference type="SAM" id="MobiDB-lite"/>
    </source>
</evidence>
<dbReference type="AlphaFoldDB" id="A0A9P7B436"/>
<feature type="compositionally biased region" description="Polar residues" evidence="1">
    <location>
        <begin position="43"/>
        <end position="53"/>
    </location>
</feature>
<comment type="caution">
    <text evidence="2">The sequence shown here is derived from an EMBL/GenBank/DDBJ whole genome shotgun (WGS) entry which is preliminary data.</text>
</comment>
<name>A0A9P7B436_MAUEX</name>